<protein>
    <recommendedName>
        <fullName evidence="1">Right handed beta helix domain-containing protein</fullName>
    </recommendedName>
</protein>
<dbReference type="EMBL" id="CAAHFH010000002">
    <property type="protein sequence ID" value="VGO22687.1"/>
    <property type="molecule type" value="Genomic_DNA"/>
</dbReference>
<keyword evidence="3" id="KW-1185">Reference proteome</keyword>
<dbReference type="SUPFAM" id="SSF51126">
    <property type="entry name" value="Pectin lyase-like"/>
    <property type="match status" value="1"/>
</dbReference>
<sequence length="554" mass="60489">MKIIVLHSFVFFLVYMVGAQQLDGCFTGQCYYVDASQGADANDGLSPGSAFQSLERVSALELQAGDSILLTSGQTFKGVLKIKNKSGTASRPIVVMSSGETKAIIDGKGFGAAVAILNSSFVTVKNLELTADGGRPVKDADFEKKHRAGLFFMADDGGTYSDLVFEDLYIHDVYYNDKGYTRPNQGRGVLKEHGHDMYGWGARLVCSKNSGLSNVTVKRCRVERTSHTGIRFFHRDLTGSVPFVKNINILDCHVCNTGGPGITVLVADQVLIRGCHTQNTGIANDARHRGQGTGIWGFNMHNAVIEKNTVTGARGGRDAAGIHIDSYSSNVLVQYNLSRQNAGAFVHICGSVSNSTYRYNLSINDGYRRRGVKGGRVDGFIFRLFGYVLPGVEFKGPDNVYIYNNTIYTGETFKDNVFLIEKTVKGALFANNVVYTVGSIVHNRERSDDAVLGDAQKNNLVFFKNNLFRREFAWMSDPFTVTGTVVADPAFVRAGGDSIEDYIPKNRQACSQGIQIEKLPGDTEGPVGGFDVEYDILGRKIDPSKSFIGAIRPN</sequence>
<dbReference type="InterPro" id="IPR012334">
    <property type="entry name" value="Pectin_lyas_fold"/>
</dbReference>
<dbReference type="AlphaFoldDB" id="A0A6C2UU57"/>
<dbReference type="InterPro" id="IPR039448">
    <property type="entry name" value="Beta_helix"/>
</dbReference>
<organism evidence="2 3">
    <name type="scientific">Pontiella sulfatireligans</name>
    <dbReference type="NCBI Taxonomy" id="2750658"/>
    <lineage>
        <taxon>Bacteria</taxon>
        <taxon>Pseudomonadati</taxon>
        <taxon>Kiritimatiellota</taxon>
        <taxon>Kiritimatiellia</taxon>
        <taxon>Kiritimatiellales</taxon>
        <taxon>Pontiellaceae</taxon>
        <taxon>Pontiella</taxon>
    </lineage>
</organism>
<evidence type="ECO:0000259" key="1">
    <source>
        <dbReference type="Pfam" id="PF13229"/>
    </source>
</evidence>
<gene>
    <name evidence="2" type="ORF">SCARR_04782</name>
</gene>
<dbReference type="Pfam" id="PF13229">
    <property type="entry name" value="Beta_helix"/>
    <property type="match status" value="1"/>
</dbReference>
<accession>A0A6C2UU57</accession>
<dbReference type="SMART" id="SM00710">
    <property type="entry name" value="PbH1"/>
    <property type="match status" value="6"/>
</dbReference>
<dbReference type="RefSeq" id="WP_136064241.1">
    <property type="nucleotide sequence ID" value="NZ_CAAHFH010000002.1"/>
</dbReference>
<dbReference type="InterPro" id="IPR006626">
    <property type="entry name" value="PbH1"/>
</dbReference>
<evidence type="ECO:0000313" key="3">
    <source>
        <dbReference type="Proteomes" id="UP000346198"/>
    </source>
</evidence>
<dbReference type="Proteomes" id="UP000346198">
    <property type="component" value="Unassembled WGS sequence"/>
</dbReference>
<feature type="domain" description="Right handed beta helix" evidence="1">
    <location>
        <begin position="213"/>
        <end position="361"/>
    </location>
</feature>
<name>A0A6C2UU57_9BACT</name>
<dbReference type="Gene3D" id="2.160.20.10">
    <property type="entry name" value="Single-stranded right-handed beta-helix, Pectin lyase-like"/>
    <property type="match status" value="2"/>
</dbReference>
<dbReference type="InterPro" id="IPR011050">
    <property type="entry name" value="Pectin_lyase_fold/virulence"/>
</dbReference>
<reference evidence="2 3" key="1">
    <citation type="submission" date="2019-04" db="EMBL/GenBank/DDBJ databases">
        <authorList>
            <person name="Van Vliet M D."/>
        </authorList>
    </citation>
    <scope>NUCLEOTIDE SEQUENCE [LARGE SCALE GENOMIC DNA]</scope>
    <source>
        <strain evidence="2 3">F21</strain>
    </source>
</reference>
<evidence type="ECO:0000313" key="2">
    <source>
        <dbReference type="EMBL" id="VGO22687.1"/>
    </source>
</evidence>
<proteinExistence type="predicted"/>